<dbReference type="STRING" id="1121476.SAMN02745751_02593"/>
<dbReference type="Gene3D" id="1.20.5.470">
    <property type="entry name" value="Single helix bin"/>
    <property type="match status" value="1"/>
</dbReference>
<dbReference type="PANTHER" id="PTHR11587:SF2">
    <property type="entry name" value="ARGININOSUCCINATE SYNTHASE"/>
    <property type="match status" value="1"/>
</dbReference>
<feature type="binding site" evidence="9">
    <location>
        <position position="123"/>
    </location>
    <ligand>
        <name>L-aspartate</name>
        <dbReference type="ChEBI" id="CHEBI:29991"/>
    </ligand>
</feature>
<dbReference type="FunFam" id="3.90.1260.10:FF:000007">
    <property type="entry name" value="Argininosuccinate synthase"/>
    <property type="match status" value="1"/>
</dbReference>
<comment type="pathway">
    <text evidence="1 9">Amino-acid biosynthesis; L-arginine biosynthesis; L-arginine from L-ornithine and carbamoyl phosphate: step 2/3.</text>
</comment>
<dbReference type="Gene3D" id="3.90.1260.10">
    <property type="entry name" value="Argininosuccinate synthetase, chain A, domain 2"/>
    <property type="match status" value="1"/>
</dbReference>
<evidence type="ECO:0000256" key="7">
    <source>
        <dbReference type="ARBA" id="ARBA00022741"/>
    </source>
</evidence>
<feature type="binding site" evidence="9">
    <location>
        <position position="119"/>
    </location>
    <ligand>
        <name>L-aspartate</name>
        <dbReference type="ChEBI" id="CHEBI:29991"/>
    </ligand>
</feature>
<evidence type="ECO:0000256" key="1">
    <source>
        <dbReference type="ARBA" id="ARBA00004967"/>
    </source>
</evidence>
<keyword evidence="7 9" id="KW-0547">Nucleotide-binding</keyword>
<dbReference type="InterPro" id="IPR048268">
    <property type="entry name" value="Arginosuc_syn_C"/>
</dbReference>
<proteinExistence type="inferred from homology"/>
<dbReference type="InterPro" id="IPR023434">
    <property type="entry name" value="Arginosuc_synth_type_1_subfam"/>
</dbReference>
<name>A0A1M6JE59_9FIRM</name>
<feature type="binding site" evidence="9">
    <location>
        <position position="123"/>
    </location>
    <ligand>
        <name>L-citrulline</name>
        <dbReference type="ChEBI" id="CHEBI:57743"/>
    </ligand>
</feature>
<protein>
    <recommendedName>
        <fullName evidence="3 9">Argininosuccinate synthase</fullName>
        <ecNumber evidence="3 9">6.3.4.5</ecNumber>
    </recommendedName>
    <alternativeName>
        <fullName evidence="9">Citrulline--aspartate ligase</fullName>
    </alternativeName>
</protein>
<comment type="catalytic activity">
    <reaction evidence="9">
        <text>L-citrulline + L-aspartate + ATP = 2-(N(omega)-L-arginino)succinate + AMP + diphosphate + H(+)</text>
        <dbReference type="Rhea" id="RHEA:10932"/>
        <dbReference type="ChEBI" id="CHEBI:15378"/>
        <dbReference type="ChEBI" id="CHEBI:29991"/>
        <dbReference type="ChEBI" id="CHEBI:30616"/>
        <dbReference type="ChEBI" id="CHEBI:33019"/>
        <dbReference type="ChEBI" id="CHEBI:57472"/>
        <dbReference type="ChEBI" id="CHEBI:57743"/>
        <dbReference type="ChEBI" id="CHEBI:456215"/>
        <dbReference type="EC" id="6.3.4.5"/>
    </reaction>
</comment>
<dbReference type="EMBL" id="FQZL01000021">
    <property type="protein sequence ID" value="SHJ45016.1"/>
    <property type="molecule type" value="Genomic_DNA"/>
</dbReference>
<dbReference type="FunFam" id="3.40.50.620:FF:000019">
    <property type="entry name" value="Argininosuccinate synthase"/>
    <property type="match status" value="1"/>
</dbReference>
<gene>
    <name evidence="9" type="primary">argG</name>
    <name evidence="12" type="ORF">SAMN02745751_02593</name>
</gene>
<dbReference type="GO" id="GO:0000050">
    <property type="term" value="P:urea cycle"/>
    <property type="evidence" value="ECO:0007669"/>
    <property type="project" value="TreeGrafter"/>
</dbReference>
<dbReference type="InterPro" id="IPR048267">
    <property type="entry name" value="Arginosuc_syn_N"/>
</dbReference>
<reference evidence="12 13" key="1">
    <citation type="submission" date="2016-11" db="EMBL/GenBank/DDBJ databases">
        <authorList>
            <person name="Jaros S."/>
            <person name="Januszkiewicz K."/>
            <person name="Wedrychowicz H."/>
        </authorList>
    </citation>
    <scope>NUCLEOTIDE SEQUENCE [LARGE SCALE GENOMIC DNA]</scope>
    <source>
        <strain evidence="12 13">DSM 17477</strain>
    </source>
</reference>
<dbReference type="InterPro" id="IPR014729">
    <property type="entry name" value="Rossmann-like_a/b/a_fold"/>
</dbReference>
<evidence type="ECO:0000256" key="5">
    <source>
        <dbReference type="ARBA" id="ARBA00022598"/>
    </source>
</evidence>
<keyword evidence="4 9" id="KW-0055">Arginine biosynthesis</keyword>
<dbReference type="GO" id="GO:0005737">
    <property type="term" value="C:cytoplasm"/>
    <property type="evidence" value="ECO:0007669"/>
    <property type="project" value="UniProtKB-SubCell"/>
</dbReference>
<dbReference type="NCBIfam" id="NF001770">
    <property type="entry name" value="PRK00509.1"/>
    <property type="match status" value="1"/>
</dbReference>
<evidence type="ECO:0000256" key="9">
    <source>
        <dbReference type="HAMAP-Rule" id="MF_00005"/>
    </source>
</evidence>
<dbReference type="SUPFAM" id="SSF52402">
    <property type="entry name" value="Adenine nucleotide alpha hydrolases-like"/>
    <property type="match status" value="1"/>
</dbReference>
<dbReference type="PANTHER" id="PTHR11587">
    <property type="entry name" value="ARGININOSUCCINATE SYNTHASE"/>
    <property type="match status" value="1"/>
</dbReference>
<feature type="binding site" evidence="9">
    <location>
        <position position="262"/>
    </location>
    <ligand>
        <name>L-citrulline</name>
        <dbReference type="ChEBI" id="CHEBI:57743"/>
    </ligand>
</feature>
<feature type="domain" description="Arginosuccinate synthase C-terminal" evidence="11">
    <location>
        <begin position="175"/>
        <end position="393"/>
    </location>
</feature>
<evidence type="ECO:0000256" key="4">
    <source>
        <dbReference type="ARBA" id="ARBA00022571"/>
    </source>
</evidence>
<keyword evidence="6 9" id="KW-0028">Amino-acid biosynthesis</keyword>
<dbReference type="UniPathway" id="UPA00068">
    <property type="reaction ID" value="UER00113"/>
</dbReference>
<dbReference type="GO" id="GO:0006526">
    <property type="term" value="P:L-arginine biosynthetic process"/>
    <property type="evidence" value="ECO:0007669"/>
    <property type="project" value="UniProtKB-UniRule"/>
</dbReference>
<dbReference type="HAMAP" id="MF_00005">
    <property type="entry name" value="Arg_succ_synth_type1"/>
    <property type="match status" value="1"/>
</dbReference>
<accession>A0A1M6JE59</accession>
<feature type="binding site" evidence="9">
    <location>
        <position position="185"/>
    </location>
    <ligand>
        <name>L-citrulline</name>
        <dbReference type="ChEBI" id="CHEBI:57743"/>
    </ligand>
</feature>
<comment type="caution">
    <text evidence="9">Lacks conserved residue(s) required for the propagation of feature annotation.</text>
</comment>
<feature type="binding site" evidence="9">
    <location>
        <position position="87"/>
    </location>
    <ligand>
        <name>L-citrulline</name>
        <dbReference type="ChEBI" id="CHEBI:57743"/>
    </ligand>
</feature>
<evidence type="ECO:0000313" key="13">
    <source>
        <dbReference type="Proteomes" id="UP000184052"/>
    </source>
</evidence>
<dbReference type="SUPFAM" id="SSF69864">
    <property type="entry name" value="Argininosuccinate synthetase, C-terminal domain"/>
    <property type="match status" value="1"/>
</dbReference>
<dbReference type="Gene3D" id="3.40.50.620">
    <property type="entry name" value="HUPs"/>
    <property type="match status" value="1"/>
</dbReference>
<feature type="binding site" evidence="9">
    <location>
        <position position="127"/>
    </location>
    <ligand>
        <name>L-citrulline</name>
        <dbReference type="ChEBI" id="CHEBI:57743"/>
    </ligand>
</feature>
<dbReference type="GO" id="GO:0004055">
    <property type="term" value="F:argininosuccinate synthase activity"/>
    <property type="evidence" value="ECO:0007669"/>
    <property type="project" value="UniProtKB-UniRule"/>
</dbReference>
<keyword evidence="9" id="KW-0963">Cytoplasm</keyword>
<comment type="similarity">
    <text evidence="9">Belongs to the argininosuccinate synthase family. Type 1 subfamily.</text>
</comment>
<evidence type="ECO:0000313" key="12">
    <source>
        <dbReference type="EMBL" id="SHJ45016.1"/>
    </source>
</evidence>
<dbReference type="RefSeq" id="WP_073050002.1">
    <property type="nucleotide sequence ID" value="NZ_FQZL01000021.1"/>
</dbReference>
<organism evidence="12 13">
    <name type="scientific">Dethiosulfatibacter aminovorans DSM 17477</name>
    <dbReference type="NCBI Taxonomy" id="1121476"/>
    <lineage>
        <taxon>Bacteria</taxon>
        <taxon>Bacillati</taxon>
        <taxon>Bacillota</taxon>
        <taxon>Tissierellia</taxon>
        <taxon>Dethiosulfatibacter</taxon>
    </lineage>
</organism>
<keyword evidence="5 9" id="KW-0436">Ligase</keyword>
<dbReference type="GO" id="GO:0000053">
    <property type="term" value="P:argininosuccinate metabolic process"/>
    <property type="evidence" value="ECO:0007669"/>
    <property type="project" value="TreeGrafter"/>
</dbReference>
<dbReference type="AlphaFoldDB" id="A0A1M6JE59"/>
<dbReference type="InterPro" id="IPR001518">
    <property type="entry name" value="Arginosuc_synth"/>
</dbReference>
<feature type="binding site" evidence="9">
    <location>
        <position position="117"/>
    </location>
    <ligand>
        <name>ATP</name>
        <dbReference type="ChEBI" id="CHEBI:30616"/>
    </ligand>
</feature>
<dbReference type="OrthoDB" id="9801641at2"/>
<feature type="binding site" evidence="9">
    <location>
        <position position="124"/>
    </location>
    <ligand>
        <name>L-aspartate</name>
        <dbReference type="ChEBI" id="CHEBI:29991"/>
    </ligand>
</feature>
<dbReference type="Pfam" id="PF20979">
    <property type="entry name" value="Arginosuc_syn_C"/>
    <property type="match status" value="1"/>
</dbReference>
<dbReference type="Pfam" id="PF00764">
    <property type="entry name" value="Arginosuc_synth"/>
    <property type="match status" value="1"/>
</dbReference>
<evidence type="ECO:0000256" key="8">
    <source>
        <dbReference type="ARBA" id="ARBA00022840"/>
    </source>
</evidence>
<feature type="domain" description="Arginosuccinate synthase-like N-terminal" evidence="10">
    <location>
        <begin position="5"/>
        <end position="166"/>
    </location>
</feature>
<evidence type="ECO:0000259" key="11">
    <source>
        <dbReference type="Pfam" id="PF20979"/>
    </source>
</evidence>
<comment type="subcellular location">
    <subcellularLocation>
        <location evidence="9">Cytoplasm</location>
    </subcellularLocation>
</comment>
<evidence type="ECO:0000259" key="10">
    <source>
        <dbReference type="Pfam" id="PF00764"/>
    </source>
</evidence>
<feature type="binding site" evidence="9">
    <location>
        <position position="176"/>
    </location>
    <ligand>
        <name>L-citrulline</name>
        <dbReference type="ChEBI" id="CHEBI:57743"/>
    </ligand>
</feature>
<sequence>MSKEKVVLAYSGGLDTSIIIPWLKENYDFEIIACCVNVGQEDDMTEVKKKAMLAGASKIYTEDVTDNFVDEFVFDALKANAVYEGKYLLGTAIARPIIAKTLVEVAHKEGAKYIAHGCTGKGNDQVRIETVIASIDPTIQIIAPWRIWDIKSREDAIQYAEERNIPLTVTREKIYSRDQNLLHISHEGGHVEDPKNQPNMKELLMMTKTLQEAKDEPEIVEIEFFKGKPIKVNGKEMSGKEILSTLNKIGGDHGVGVIDLLENRMVGMKSRGVYETPGGTILWYAHSELERLVLEKDVQHYKAQIANKYAELVYNGMWYSGLKMAFDGFIDKTQETVSGKVKVQLYKGNILSAGMESPYAIYNDEISSFGFSELFDHHDAEGFIKLVSLPFKIKAHCLGKEYLDKTFKSKEA</sequence>
<dbReference type="EC" id="6.3.4.5" evidence="3 9"/>
<dbReference type="NCBIfam" id="TIGR00032">
    <property type="entry name" value="argG"/>
    <property type="match status" value="1"/>
</dbReference>
<comment type="subunit">
    <text evidence="2 9">Homotetramer.</text>
</comment>
<evidence type="ECO:0000256" key="6">
    <source>
        <dbReference type="ARBA" id="ARBA00022605"/>
    </source>
</evidence>
<dbReference type="InterPro" id="IPR024074">
    <property type="entry name" value="AS_cat/multimer_dom_body"/>
</dbReference>
<feature type="binding site" evidence="9">
    <location>
        <position position="274"/>
    </location>
    <ligand>
        <name>L-citrulline</name>
        <dbReference type="ChEBI" id="CHEBI:57743"/>
    </ligand>
</feature>
<evidence type="ECO:0000256" key="2">
    <source>
        <dbReference type="ARBA" id="ARBA00011881"/>
    </source>
</evidence>
<dbReference type="InterPro" id="IPR018223">
    <property type="entry name" value="Arginosuc_synth_CS"/>
</dbReference>
<feature type="binding site" evidence="9">
    <location>
        <begin position="9"/>
        <end position="17"/>
    </location>
    <ligand>
        <name>ATP</name>
        <dbReference type="ChEBI" id="CHEBI:30616"/>
    </ligand>
</feature>
<dbReference type="CDD" id="cd01999">
    <property type="entry name" value="ASS"/>
    <property type="match status" value="1"/>
</dbReference>
<keyword evidence="8 9" id="KW-0067">ATP-binding</keyword>
<evidence type="ECO:0000256" key="3">
    <source>
        <dbReference type="ARBA" id="ARBA00012286"/>
    </source>
</evidence>
<dbReference type="GO" id="GO:0005524">
    <property type="term" value="F:ATP binding"/>
    <property type="evidence" value="ECO:0007669"/>
    <property type="project" value="UniProtKB-UniRule"/>
</dbReference>
<dbReference type="PROSITE" id="PS00564">
    <property type="entry name" value="ARGININOSUCCIN_SYN_1"/>
    <property type="match status" value="1"/>
</dbReference>
<dbReference type="Proteomes" id="UP000184052">
    <property type="component" value="Unassembled WGS sequence"/>
</dbReference>
<keyword evidence="13" id="KW-1185">Reference proteome</keyword>